<evidence type="ECO:0000313" key="1">
    <source>
        <dbReference type="EMBL" id="MFC5474679.1"/>
    </source>
</evidence>
<protein>
    <submittedName>
        <fullName evidence="1">Uncharacterized protein</fullName>
    </submittedName>
</protein>
<dbReference type="Proteomes" id="UP001596045">
    <property type="component" value="Unassembled WGS sequence"/>
</dbReference>
<organism evidence="1 2">
    <name type="scientific">Paraherbaspirillum soli</name>
    <dbReference type="NCBI Taxonomy" id="631222"/>
    <lineage>
        <taxon>Bacteria</taxon>
        <taxon>Pseudomonadati</taxon>
        <taxon>Pseudomonadota</taxon>
        <taxon>Betaproteobacteria</taxon>
        <taxon>Burkholderiales</taxon>
        <taxon>Oxalobacteraceae</taxon>
        <taxon>Paraherbaspirillum</taxon>
    </lineage>
</organism>
<sequence>MKKTLQEINVLLVARYNLLGDFSFERNSEDEVGCVNQGNLILTMIDRDGASVRLKFFGVRNVEIRTGPFINMSIVGLSIEDMSNDQWPDVRMRVTSEDEHAYLSFYCFDADVISD</sequence>
<evidence type="ECO:0000313" key="2">
    <source>
        <dbReference type="Proteomes" id="UP001596045"/>
    </source>
</evidence>
<keyword evidence="2" id="KW-1185">Reference proteome</keyword>
<comment type="caution">
    <text evidence="1">The sequence shown here is derived from an EMBL/GenBank/DDBJ whole genome shotgun (WGS) entry which is preliminary data.</text>
</comment>
<dbReference type="EMBL" id="JBHSMT010000021">
    <property type="protein sequence ID" value="MFC5474679.1"/>
    <property type="molecule type" value="Genomic_DNA"/>
</dbReference>
<proteinExistence type="predicted"/>
<dbReference type="RefSeq" id="WP_378997787.1">
    <property type="nucleotide sequence ID" value="NZ_JBHSMT010000021.1"/>
</dbReference>
<gene>
    <name evidence="1" type="ORF">ACFPM8_12015</name>
</gene>
<name>A0ABW0M923_9BURK</name>
<accession>A0ABW0M923</accession>
<reference evidence="2" key="1">
    <citation type="journal article" date="2019" name="Int. J. Syst. Evol. Microbiol.">
        <title>The Global Catalogue of Microorganisms (GCM) 10K type strain sequencing project: providing services to taxonomists for standard genome sequencing and annotation.</title>
        <authorList>
            <consortium name="The Broad Institute Genomics Platform"/>
            <consortium name="The Broad Institute Genome Sequencing Center for Infectious Disease"/>
            <person name="Wu L."/>
            <person name="Ma J."/>
        </authorList>
    </citation>
    <scope>NUCLEOTIDE SEQUENCE [LARGE SCALE GENOMIC DNA]</scope>
    <source>
        <strain evidence="2">JCM 17066</strain>
    </source>
</reference>